<feature type="domain" description="SAP" evidence="10">
    <location>
        <begin position="445"/>
        <end position="479"/>
    </location>
</feature>
<dbReference type="VEuPathDB" id="FungiDB:AeMF1_003176"/>
<organism evidence="11 12">
    <name type="scientific">Aphanomyces euteiches</name>
    <dbReference type="NCBI Taxonomy" id="100861"/>
    <lineage>
        <taxon>Eukaryota</taxon>
        <taxon>Sar</taxon>
        <taxon>Stramenopiles</taxon>
        <taxon>Oomycota</taxon>
        <taxon>Saprolegniomycetes</taxon>
        <taxon>Saprolegniales</taxon>
        <taxon>Verrucalvaceae</taxon>
        <taxon>Aphanomyces</taxon>
    </lineage>
</organism>
<dbReference type="PANTHER" id="PTHR12707">
    <property type="entry name" value="PINN"/>
    <property type="match status" value="1"/>
</dbReference>
<feature type="compositionally biased region" description="Basic and acidic residues" evidence="9">
    <location>
        <begin position="30"/>
        <end position="42"/>
    </location>
</feature>
<dbReference type="InterPro" id="IPR003034">
    <property type="entry name" value="SAP_dom"/>
</dbReference>
<gene>
    <name evidence="11" type="ORF">Ae201684_004373</name>
</gene>
<proteinExistence type="inferred from homology"/>
<feature type="compositionally biased region" description="Low complexity" evidence="9">
    <location>
        <begin position="324"/>
        <end position="350"/>
    </location>
</feature>
<accession>A0A6G0XJ47</accession>
<dbReference type="GO" id="GO:0008380">
    <property type="term" value="P:RNA splicing"/>
    <property type="evidence" value="ECO:0007669"/>
    <property type="project" value="UniProtKB-KW"/>
</dbReference>
<feature type="compositionally biased region" description="Basic and acidic residues" evidence="9">
    <location>
        <begin position="261"/>
        <end position="296"/>
    </location>
</feature>
<dbReference type="PROSITE" id="PS50800">
    <property type="entry name" value="SAP"/>
    <property type="match status" value="1"/>
</dbReference>
<feature type="region of interest" description="Disordered" evidence="9">
    <location>
        <begin position="1"/>
        <end position="77"/>
    </location>
</feature>
<feature type="region of interest" description="Disordered" evidence="9">
    <location>
        <begin position="249"/>
        <end position="396"/>
    </location>
</feature>
<comment type="caution">
    <text evidence="11">The sequence shown here is derived from an EMBL/GenBank/DDBJ whole genome shotgun (WGS) entry which is preliminary data.</text>
</comment>
<evidence type="ECO:0000313" key="11">
    <source>
        <dbReference type="EMBL" id="KAF0740135.1"/>
    </source>
</evidence>
<evidence type="ECO:0000256" key="1">
    <source>
        <dbReference type="ARBA" id="ARBA00004123"/>
    </source>
</evidence>
<name>A0A6G0XJ47_9STRA</name>
<evidence type="ECO:0000256" key="8">
    <source>
        <dbReference type="SAM" id="Coils"/>
    </source>
</evidence>
<reference evidence="11 12" key="1">
    <citation type="submission" date="2019-07" db="EMBL/GenBank/DDBJ databases">
        <title>Genomics analysis of Aphanomyces spp. identifies a new class of oomycete effector associated with host adaptation.</title>
        <authorList>
            <person name="Gaulin E."/>
        </authorList>
    </citation>
    <scope>NUCLEOTIDE SEQUENCE [LARGE SCALE GENOMIC DNA]</scope>
    <source>
        <strain evidence="11 12">ATCC 201684</strain>
    </source>
</reference>
<keyword evidence="8" id="KW-0175">Coiled coil</keyword>
<keyword evidence="4" id="KW-0805">Transcription regulation</keyword>
<evidence type="ECO:0000313" key="12">
    <source>
        <dbReference type="Proteomes" id="UP000481153"/>
    </source>
</evidence>
<comment type="subcellular location">
    <subcellularLocation>
        <location evidence="1">Nucleus</location>
    </subcellularLocation>
</comment>
<dbReference type="Pfam" id="PF02037">
    <property type="entry name" value="SAP"/>
    <property type="match status" value="1"/>
</dbReference>
<evidence type="ECO:0000256" key="6">
    <source>
        <dbReference type="ARBA" id="ARBA00023187"/>
    </source>
</evidence>
<feature type="region of interest" description="Disordered" evidence="9">
    <location>
        <begin position="414"/>
        <end position="441"/>
    </location>
</feature>
<dbReference type="InterPro" id="IPR036361">
    <property type="entry name" value="SAP_dom_sf"/>
</dbReference>
<dbReference type="Gene3D" id="1.10.720.30">
    <property type="entry name" value="SAP domain"/>
    <property type="match status" value="1"/>
</dbReference>
<dbReference type="AlphaFoldDB" id="A0A6G0XJ47"/>
<evidence type="ECO:0000256" key="2">
    <source>
        <dbReference type="ARBA" id="ARBA00010386"/>
    </source>
</evidence>
<keyword evidence="6" id="KW-0508">mRNA splicing</keyword>
<feature type="compositionally biased region" description="Basic and acidic residues" evidence="9">
    <location>
        <begin position="351"/>
        <end position="364"/>
    </location>
</feature>
<keyword evidence="5" id="KW-0804">Transcription</keyword>
<dbReference type="SUPFAM" id="SSF68906">
    <property type="entry name" value="SAP domain"/>
    <property type="match status" value="1"/>
</dbReference>
<sequence>MEATRQDDRPRRNSQDETVLTPRNNGGHRSIHDRLGGRERLDVNTSSPRKRTNAQDDDNPSKRRRLSSNSVKPAEADPKLLQRSRRMFGALMGHLGRAQQQLAKDIDLLQKQDRLLSAAEAKEKEHSKRVQTLAQQRATRRKLESQIAGTKREAEEKIAQLERKHALMMNHERHQARFLQTVSPIPIFYLPARHTKETQALVDASMEAIEEKIQAQRRDIDVKKREIEQDSKRRLESIEAELAELLKDKEVAQDDKEDADEPKTRTNNDAEDDSKGSVKDNDRSDTASDERTHQGNDDDEPMDKVASTDATSAEDAPSLKKKAVSSPVKKASSPSRAPSSPSKAAATTAAHTEEEPSVKTEVKSPTKAASKSPTKGASKSPTKAPAKSPRKGASKAVVAESLVKEVDNAAVKTEVEPAAPTIQAEALKDEDGEEETKTETPSIIPSKLKVVELKKLLKERGLDTKGLKDDLVKRLEEALRA</sequence>
<dbReference type="EMBL" id="VJMJ01000054">
    <property type="protein sequence ID" value="KAF0740135.1"/>
    <property type="molecule type" value="Genomic_DNA"/>
</dbReference>
<dbReference type="InterPro" id="IPR039853">
    <property type="entry name" value="Pinin"/>
</dbReference>
<evidence type="ECO:0000259" key="10">
    <source>
        <dbReference type="PROSITE" id="PS50800"/>
    </source>
</evidence>
<evidence type="ECO:0000256" key="5">
    <source>
        <dbReference type="ARBA" id="ARBA00023163"/>
    </source>
</evidence>
<keyword evidence="12" id="KW-1185">Reference proteome</keyword>
<evidence type="ECO:0000256" key="7">
    <source>
        <dbReference type="ARBA" id="ARBA00023242"/>
    </source>
</evidence>
<dbReference type="PANTHER" id="PTHR12707:SF0">
    <property type="entry name" value="PININ"/>
    <property type="match status" value="1"/>
</dbReference>
<feature type="compositionally biased region" description="Polar residues" evidence="9">
    <location>
        <begin position="367"/>
        <end position="381"/>
    </location>
</feature>
<evidence type="ECO:0000256" key="3">
    <source>
        <dbReference type="ARBA" id="ARBA00022664"/>
    </source>
</evidence>
<feature type="coiled-coil region" evidence="8">
    <location>
        <begin position="116"/>
        <end position="171"/>
    </location>
</feature>
<keyword evidence="3" id="KW-0507">mRNA processing</keyword>
<dbReference type="GO" id="GO:0006397">
    <property type="term" value="P:mRNA processing"/>
    <property type="evidence" value="ECO:0007669"/>
    <property type="project" value="UniProtKB-KW"/>
</dbReference>
<keyword evidence="7" id="KW-0539">Nucleus</keyword>
<comment type="similarity">
    <text evidence="2">Belongs to the pinin family.</text>
</comment>
<evidence type="ECO:0000256" key="9">
    <source>
        <dbReference type="SAM" id="MobiDB-lite"/>
    </source>
</evidence>
<dbReference type="Proteomes" id="UP000481153">
    <property type="component" value="Unassembled WGS sequence"/>
</dbReference>
<dbReference type="Pfam" id="PF04696">
    <property type="entry name" value="Pinin_SDK_memA"/>
    <property type="match status" value="1"/>
</dbReference>
<protein>
    <recommendedName>
        <fullName evidence="10">SAP domain-containing protein</fullName>
    </recommendedName>
</protein>
<dbReference type="InterPro" id="IPR006786">
    <property type="entry name" value="Pinin_SDK_MemA"/>
</dbReference>
<dbReference type="SMART" id="SM00513">
    <property type="entry name" value="SAP"/>
    <property type="match status" value="1"/>
</dbReference>
<dbReference type="GO" id="GO:0071013">
    <property type="term" value="C:catalytic step 2 spliceosome"/>
    <property type="evidence" value="ECO:0007669"/>
    <property type="project" value="TreeGrafter"/>
</dbReference>
<feature type="compositionally biased region" description="Basic and acidic residues" evidence="9">
    <location>
        <begin position="1"/>
        <end position="15"/>
    </location>
</feature>
<evidence type="ECO:0000256" key="4">
    <source>
        <dbReference type="ARBA" id="ARBA00023015"/>
    </source>
</evidence>